<organism evidence="1 2">
    <name type="scientific">Heyndrickxia coagulans</name>
    <name type="common">Weizmannia coagulans</name>
    <dbReference type="NCBI Taxonomy" id="1398"/>
    <lineage>
        <taxon>Bacteria</taxon>
        <taxon>Bacillati</taxon>
        <taxon>Bacillota</taxon>
        <taxon>Bacilli</taxon>
        <taxon>Bacillales</taxon>
        <taxon>Bacillaceae</taxon>
        <taxon>Heyndrickxia</taxon>
    </lineage>
</organism>
<evidence type="ECO:0000313" key="1">
    <source>
        <dbReference type="EMBL" id="KYC64883.1"/>
    </source>
</evidence>
<name>A0A150K5Q0_HEYCO</name>
<dbReference type="AlphaFoldDB" id="A0A150K5Q0"/>
<dbReference type="PATRIC" id="fig|1398.24.peg.2031"/>
<gene>
    <name evidence="1" type="ORF">B4098_0557</name>
</gene>
<sequence>MSDKQLKNEEENEKKKTKKLADKTLTDGTMDRKEEKEE</sequence>
<reference evidence="1 2" key="1">
    <citation type="submission" date="2016-01" db="EMBL/GenBank/DDBJ databases">
        <title>Genome Sequences of Twelve Sporeforming Bacillus Species Isolated from Foods.</title>
        <authorList>
            <person name="Berendsen E.M."/>
            <person name="Wells-Bennik M.H."/>
            <person name="Krawcyk A.O."/>
            <person name="De Jong A."/>
            <person name="Holsappel S."/>
            <person name="Eijlander R.T."/>
            <person name="Kuipers O.P."/>
        </authorList>
    </citation>
    <scope>NUCLEOTIDE SEQUENCE [LARGE SCALE GENOMIC DNA]</scope>
    <source>
        <strain evidence="1 2">B4098</strain>
    </source>
</reference>
<dbReference type="EMBL" id="LQYG01000023">
    <property type="protein sequence ID" value="KYC64883.1"/>
    <property type="molecule type" value="Genomic_DNA"/>
</dbReference>
<comment type="caution">
    <text evidence="1">The sequence shown here is derived from an EMBL/GenBank/DDBJ whole genome shotgun (WGS) entry which is preliminary data.</text>
</comment>
<protein>
    <submittedName>
        <fullName evidence="1">Uncharacterized protein</fullName>
    </submittedName>
</protein>
<accession>A0A150K5Q0</accession>
<evidence type="ECO:0000313" key="2">
    <source>
        <dbReference type="Proteomes" id="UP000075288"/>
    </source>
</evidence>
<proteinExistence type="predicted"/>
<dbReference type="Proteomes" id="UP000075288">
    <property type="component" value="Unassembled WGS sequence"/>
</dbReference>